<dbReference type="AlphaFoldDB" id="A0A2S4PZ93"/>
<feature type="region of interest" description="Disordered" evidence="5">
    <location>
        <begin position="383"/>
        <end position="416"/>
    </location>
</feature>
<feature type="domain" description="DNA endonuclease activator Ctp1 C-terminal" evidence="6">
    <location>
        <begin position="528"/>
        <end position="640"/>
    </location>
</feature>
<comment type="caution">
    <text evidence="7">The sequence shown here is derived from an EMBL/GenBank/DDBJ whole genome shotgun (WGS) entry which is preliminary data.</text>
</comment>
<evidence type="ECO:0000313" key="7">
    <source>
        <dbReference type="EMBL" id="POS87360.1"/>
    </source>
</evidence>
<accession>A0A2S4PZ93</accession>
<dbReference type="InterPro" id="IPR013882">
    <property type="entry name" value="Ctp1_C"/>
</dbReference>
<name>A0A2S4PZ93_9PEZI</name>
<evidence type="ECO:0000259" key="6">
    <source>
        <dbReference type="Pfam" id="PF08573"/>
    </source>
</evidence>
<feature type="compositionally biased region" description="Basic and acidic residues" evidence="5">
    <location>
        <begin position="402"/>
        <end position="411"/>
    </location>
</feature>
<keyword evidence="8" id="KW-1185">Reference proteome</keyword>
<sequence>MKSWEDGKNELGREFARICALIDKNISEEINSSSMVPVEREELKLLRENSSKIEKLVENNARLVDELERCKAVAVRVDVLEKKNKVLATELNQILSNPQSSDELKPQVNVSPLQKISSTEGKIDAKEYQRLVRKYNVISENCNQLKRAWAKMEGKLREQKRKSREWALHLENRDNIIRRKTQKIKRLEQELMELKDRLRIDGTPASKTLSSPISHKNDKNLENRKFEKLIVNEPPNDQDYFLDLEESSDLLHHKFPASDKSTDQVDTKNYVVPKLIKGNGSADDEYYPVKYPKITSEFEMSMKRKRESKDEGHSGLESEVITKNISGSQNLKESFDLDDVGEKFETPKKLNRYIQLIGKSNHTNDSLLLLSSPIAEEVNLQKGCSNTSCSRNGDRNGNSLPREQEFPEKTSLKNTKIKCPSPEMSQVKITGLNRLLDQGQIEALSRPSSPVFEIKASKKVITPANLSFPSPISSPRMSKFRLEVPQQWPSRSKSINKKQRNLRAQPVEKLDTRDFKINPDYNQGYNYAFSEVVRGHARNGLQGCLKPCCAPKYRALAEVSRKSSGKLSLSQKESDQLMLEEFLGDNAHKLQGMSEMDKEELLIQAKTRDLANKHGIHRHAYNNPETPVGIWNADFPTTQEVLEDEKKITERKRKTVRERYAEAMRPGGAYKFRDE</sequence>
<proteinExistence type="predicted"/>
<dbReference type="OrthoDB" id="5801062at2759"/>
<dbReference type="EMBL" id="PEDP01000142">
    <property type="protein sequence ID" value="POS87360.1"/>
    <property type="molecule type" value="Genomic_DNA"/>
</dbReference>
<organism evidence="7 8">
    <name type="scientific">Erysiphe pulchra</name>
    <dbReference type="NCBI Taxonomy" id="225359"/>
    <lineage>
        <taxon>Eukaryota</taxon>
        <taxon>Fungi</taxon>
        <taxon>Dikarya</taxon>
        <taxon>Ascomycota</taxon>
        <taxon>Pezizomycotina</taxon>
        <taxon>Leotiomycetes</taxon>
        <taxon>Erysiphales</taxon>
        <taxon>Erysiphaceae</taxon>
        <taxon>Erysiphe</taxon>
    </lineage>
</organism>
<evidence type="ECO:0000313" key="8">
    <source>
        <dbReference type="Proteomes" id="UP000237438"/>
    </source>
</evidence>
<dbReference type="GO" id="GO:0005634">
    <property type="term" value="C:nucleus"/>
    <property type="evidence" value="ECO:0007669"/>
    <property type="project" value="UniProtKB-SubCell"/>
</dbReference>
<gene>
    <name evidence="7" type="ORF">EPUL_000833</name>
</gene>
<evidence type="ECO:0000256" key="4">
    <source>
        <dbReference type="SAM" id="Coils"/>
    </source>
</evidence>
<keyword evidence="4" id="KW-0175">Coiled coil</keyword>
<feature type="compositionally biased region" description="Polar residues" evidence="5">
    <location>
        <begin position="383"/>
        <end position="401"/>
    </location>
</feature>
<dbReference type="STRING" id="225359.A0A2S4PZ93"/>
<evidence type="ECO:0000256" key="5">
    <source>
        <dbReference type="SAM" id="MobiDB-lite"/>
    </source>
</evidence>
<evidence type="ECO:0000256" key="3">
    <source>
        <dbReference type="ARBA" id="ARBA00023242"/>
    </source>
</evidence>
<reference evidence="7 8" key="1">
    <citation type="submission" date="2017-10" db="EMBL/GenBank/DDBJ databases">
        <title>Development of genomic resources for the powdery mildew, Erysiphe pulchra.</title>
        <authorList>
            <person name="Wadl P.A."/>
            <person name="Mack B.M."/>
            <person name="Moore G."/>
            <person name="Beltz S.B."/>
        </authorList>
    </citation>
    <scope>NUCLEOTIDE SEQUENCE [LARGE SCALE GENOMIC DNA]</scope>
    <source>
        <strain evidence="7">Cflorida</strain>
    </source>
</reference>
<protein>
    <recommendedName>
        <fullName evidence="6">DNA endonuclease activator Ctp1 C-terminal domain-containing protein</fullName>
    </recommendedName>
</protein>
<feature type="coiled-coil region" evidence="4">
    <location>
        <begin position="46"/>
        <end position="97"/>
    </location>
</feature>
<evidence type="ECO:0000256" key="1">
    <source>
        <dbReference type="ARBA" id="ARBA00004123"/>
    </source>
</evidence>
<dbReference type="Pfam" id="PF08573">
    <property type="entry name" value="SAE2"/>
    <property type="match status" value="1"/>
</dbReference>
<dbReference type="GO" id="GO:0006281">
    <property type="term" value="P:DNA repair"/>
    <property type="evidence" value="ECO:0007669"/>
    <property type="project" value="InterPro"/>
</dbReference>
<keyword evidence="3" id="KW-0539">Nucleus</keyword>
<comment type="subcellular location">
    <subcellularLocation>
        <location evidence="1">Nucleus</location>
    </subcellularLocation>
</comment>
<keyword evidence="2" id="KW-0227">DNA damage</keyword>
<feature type="coiled-coil region" evidence="4">
    <location>
        <begin position="128"/>
        <end position="197"/>
    </location>
</feature>
<evidence type="ECO:0000256" key="2">
    <source>
        <dbReference type="ARBA" id="ARBA00022763"/>
    </source>
</evidence>
<dbReference type="Proteomes" id="UP000237438">
    <property type="component" value="Unassembled WGS sequence"/>
</dbReference>